<keyword evidence="2" id="KW-1185">Reference proteome</keyword>
<evidence type="ECO:0000313" key="1">
    <source>
        <dbReference type="EMBL" id="EPS59089.1"/>
    </source>
</evidence>
<gene>
    <name evidence="1" type="ORF">M569_15721</name>
</gene>
<comment type="caution">
    <text evidence="1">The sequence shown here is derived from an EMBL/GenBank/DDBJ whole genome shotgun (WGS) entry which is preliminary data.</text>
</comment>
<sequence length="51" mass="5415">MVPNYGARVAILALGCQTSKSLQSTKPWTLLHISGQPKMKKADKPYATGAG</sequence>
<protein>
    <submittedName>
        <fullName evidence="1">Uncharacterized protein</fullName>
    </submittedName>
</protein>
<evidence type="ECO:0000313" key="2">
    <source>
        <dbReference type="Proteomes" id="UP000015453"/>
    </source>
</evidence>
<reference evidence="1 2" key="1">
    <citation type="journal article" date="2013" name="BMC Genomics">
        <title>The miniature genome of a carnivorous plant Genlisea aurea contains a low number of genes and short non-coding sequences.</title>
        <authorList>
            <person name="Leushkin E.V."/>
            <person name="Sutormin R.A."/>
            <person name="Nabieva E.R."/>
            <person name="Penin A.A."/>
            <person name="Kondrashov A.S."/>
            <person name="Logacheva M.D."/>
        </authorList>
    </citation>
    <scope>NUCLEOTIDE SEQUENCE [LARGE SCALE GENOMIC DNA]</scope>
</reference>
<name>S8BXH5_9LAMI</name>
<proteinExistence type="predicted"/>
<dbReference type="EMBL" id="AUSU01008642">
    <property type="protein sequence ID" value="EPS59089.1"/>
    <property type="molecule type" value="Genomic_DNA"/>
</dbReference>
<organism evidence="1 2">
    <name type="scientific">Genlisea aurea</name>
    <dbReference type="NCBI Taxonomy" id="192259"/>
    <lineage>
        <taxon>Eukaryota</taxon>
        <taxon>Viridiplantae</taxon>
        <taxon>Streptophyta</taxon>
        <taxon>Embryophyta</taxon>
        <taxon>Tracheophyta</taxon>
        <taxon>Spermatophyta</taxon>
        <taxon>Magnoliopsida</taxon>
        <taxon>eudicotyledons</taxon>
        <taxon>Gunneridae</taxon>
        <taxon>Pentapetalae</taxon>
        <taxon>asterids</taxon>
        <taxon>lamiids</taxon>
        <taxon>Lamiales</taxon>
        <taxon>Lentibulariaceae</taxon>
        <taxon>Genlisea</taxon>
    </lineage>
</organism>
<accession>S8BXH5</accession>
<dbReference type="AlphaFoldDB" id="S8BXH5"/>
<dbReference type="Proteomes" id="UP000015453">
    <property type="component" value="Unassembled WGS sequence"/>
</dbReference>